<feature type="transmembrane region" description="Helical" evidence="15">
    <location>
        <begin position="7"/>
        <end position="23"/>
    </location>
</feature>
<dbReference type="Pfam" id="PF00067">
    <property type="entry name" value="p450"/>
    <property type="match status" value="1"/>
</dbReference>
<dbReference type="Proteomes" id="UP000826195">
    <property type="component" value="Unassembled WGS sequence"/>
</dbReference>
<name>A0AAV7HL41_COTGL</name>
<dbReference type="EMBL" id="JAHXZJ010002609">
    <property type="protein sequence ID" value="KAH0540556.1"/>
    <property type="molecule type" value="Genomic_DNA"/>
</dbReference>
<evidence type="ECO:0000256" key="11">
    <source>
        <dbReference type="ARBA" id="ARBA00023033"/>
    </source>
</evidence>
<dbReference type="PRINTS" id="PR00385">
    <property type="entry name" value="P450"/>
</dbReference>
<comment type="similarity">
    <text evidence="4 14">Belongs to the cytochrome P450 family.</text>
</comment>
<gene>
    <name evidence="16" type="ORF">KQX54_018255</name>
</gene>
<keyword evidence="9 14" id="KW-0560">Oxidoreductase</keyword>
<evidence type="ECO:0000256" key="3">
    <source>
        <dbReference type="ARBA" id="ARBA00004406"/>
    </source>
</evidence>
<dbReference type="GO" id="GO:0004497">
    <property type="term" value="F:monooxygenase activity"/>
    <property type="evidence" value="ECO:0007669"/>
    <property type="project" value="UniProtKB-KW"/>
</dbReference>
<sequence length="499" mass="57106">MDFGLQELLIITVGVILAFYYWSTSTYNYWKQLGVRGPKPTPLVGNMGPVFFGRMSINELLMKLYKKWKSESFIGIYNARFPVLMITDPNLVRHVLIKDFHVFPGRGTKVNDNDPLGQHLISLEGHKWKVMRAKLTPIFTTGKLKYMVDLMIDCANHFEKYLENKIGSGKVLECREIAAKFTTDVIGSTAFGINMNALENEDSPFRIVGRKIFEPSVYNMIRRMLFDYSPRLLKLLNMISSRKNHTNFFINSIRETMEFRVREKIIRHDLVDLLMDIKKNQNDIDFEVTEGLLTSQAFVFFLAGFETSSTTISFALYELATSPKVQEKLRSEIRETLKLNNGQLSYDVINEMKYLNMVIQETLRKNPPVSVLRRKSVQPYKLPGTDITLPTGTAIQIPVYTLHHDEQYYSKPEVFDPERFNKNEAKTSLSGIYLPFGDGPKNCIGARFASYQSKLGLVTILKNFRVSPSESTTVPYKIDKTAIILSAAGGMNLKFEPLI</sequence>
<comment type="subcellular location">
    <subcellularLocation>
        <location evidence="3">Endoplasmic reticulum membrane</location>
        <topology evidence="3">Peripheral membrane protein</topology>
    </subcellularLocation>
    <subcellularLocation>
        <location evidence="2">Microsome membrane</location>
        <topology evidence="2">Peripheral membrane protein</topology>
    </subcellularLocation>
</comment>
<proteinExistence type="inferred from homology"/>
<dbReference type="GO" id="GO:0005789">
    <property type="term" value="C:endoplasmic reticulum membrane"/>
    <property type="evidence" value="ECO:0007669"/>
    <property type="project" value="UniProtKB-SubCell"/>
</dbReference>
<evidence type="ECO:0000256" key="2">
    <source>
        <dbReference type="ARBA" id="ARBA00004174"/>
    </source>
</evidence>
<dbReference type="InterPro" id="IPR002401">
    <property type="entry name" value="Cyt_P450_E_grp-I"/>
</dbReference>
<reference evidence="16 17" key="1">
    <citation type="journal article" date="2021" name="J. Hered.">
        <title>A chromosome-level genome assembly of the parasitoid wasp, Cotesia glomerata (Hymenoptera: Braconidae).</title>
        <authorList>
            <person name="Pinto B.J."/>
            <person name="Weis J.J."/>
            <person name="Gamble T."/>
            <person name="Ode P.J."/>
            <person name="Paul R."/>
            <person name="Zaspel J.M."/>
        </authorList>
    </citation>
    <scope>NUCLEOTIDE SEQUENCE [LARGE SCALE GENOMIC DNA]</scope>
    <source>
        <strain evidence="16">CgM1</strain>
    </source>
</reference>
<keyword evidence="15" id="KW-0812">Transmembrane</keyword>
<evidence type="ECO:0000256" key="4">
    <source>
        <dbReference type="ARBA" id="ARBA00010617"/>
    </source>
</evidence>
<dbReference type="AlphaFoldDB" id="A0AAV7HL41"/>
<keyword evidence="11 14" id="KW-0503">Monooxygenase</keyword>
<keyword evidence="15" id="KW-1133">Transmembrane helix</keyword>
<comment type="cofactor">
    <cofactor evidence="1 13">
        <name>heme</name>
        <dbReference type="ChEBI" id="CHEBI:30413"/>
    </cofactor>
</comment>
<keyword evidence="5 13" id="KW-0349">Heme</keyword>
<dbReference type="InterPro" id="IPR017972">
    <property type="entry name" value="Cyt_P450_CS"/>
</dbReference>
<evidence type="ECO:0000256" key="13">
    <source>
        <dbReference type="PIRSR" id="PIRSR602401-1"/>
    </source>
</evidence>
<protein>
    <recommendedName>
        <fullName evidence="18">Cytochrome P450</fullName>
    </recommendedName>
</protein>
<keyword evidence="10 13" id="KW-0408">Iron</keyword>
<evidence type="ECO:0000313" key="16">
    <source>
        <dbReference type="EMBL" id="KAH0540556.1"/>
    </source>
</evidence>
<feature type="binding site" description="axial binding residue" evidence="13">
    <location>
        <position position="443"/>
    </location>
    <ligand>
        <name>heme</name>
        <dbReference type="ChEBI" id="CHEBI:30413"/>
    </ligand>
    <ligandPart>
        <name>Fe</name>
        <dbReference type="ChEBI" id="CHEBI:18248"/>
    </ligandPart>
</feature>
<dbReference type="PANTHER" id="PTHR24292">
    <property type="entry name" value="CYTOCHROME P450"/>
    <property type="match status" value="1"/>
</dbReference>
<accession>A0AAV7HL41</accession>
<evidence type="ECO:0000256" key="10">
    <source>
        <dbReference type="ARBA" id="ARBA00023004"/>
    </source>
</evidence>
<evidence type="ECO:0000256" key="5">
    <source>
        <dbReference type="ARBA" id="ARBA00022617"/>
    </source>
</evidence>
<keyword evidence="17" id="KW-1185">Reference proteome</keyword>
<evidence type="ECO:0000256" key="1">
    <source>
        <dbReference type="ARBA" id="ARBA00001971"/>
    </source>
</evidence>
<dbReference type="PANTHER" id="PTHR24292:SF54">
    <property type="entry name" value="CYP9F3-RELATED"/>
    <property type="match status" value="1"/>
</dbReference>
<keyword evidence="7" id="KW-0256">Endoplasmic reticulum</keyword>
<dbReference type="InterPro" id="IPR036396">
    <property type="entry name" value="Cyt_P450_sf"/>
</dbReference>
<evidence type="ECO:0000256" key="9">
    <source>
        <dbReference type="ARBA" id="ARBA00023002"/>
    </source>
</evidence>
<evidence type="ECO:0000256" key="12">
    <source>
        <dbReference type="ARBA" id="ARBA00023136"/>
    </source>
</evidence>
<organism evidence="16 17">
    <name type="scientific">Cotesia glomerata</name>
    <name type="common">Lepidopteran parasitic wasp</name>
    <name type="synonym">Apanteles glomeratus</name>
    <dbReference type="NCBI Taxonomy" id="32391"/>
    <lineage>
        <taxon>Eukaryota</taxon>
        <taxon>Metazoa</taxon>
        <taxon>Ecdysozoa</taxon>
        <taxon>Arthropoda</taxon>
        <taxon>Hexapoda</taxon>
        <taxon>Insecta</taxon>
        <taxon>Pterygota</taxon>
        <taxon>Neoptera</taxon>
        <taxon>Endopterygota</taxon>
        <taxon>Hymenoptera</taxon>
        <taxon>Apocrita</taxon>
        <taxon>Ichneumonoidea</taxon>
        <taxon>Braconidae</taxon>
        <taxon>Microgastrinae</taxon>
        <taxon>Cotesia</taxon>
    </lineage>
</organism>
<keyword evidence="8" id="KW-0492">Microsome</keyword>
<dbReference type="FunFam" id="1.10.630.10:FF:000042">
    <property type="entry name" value="Cytochrome P450"/>
    <property type="match status" value="1"/>
</dbReference>
<evidence type="ECO:0000256" key="8">
    <source>
        <dbReference type="ARBA" id="ARBA00022848"/>
    </source>
</evidence>
<dbReference type="PROSITE" id="PS00086">
    <property type="entry name" value="CYTOCHROME_P450"/>
    <property type="match status" value="1"/>
</dbReference>
<dbReference type="GO" id="GO:0020037">
    <property type="term" value="F:heme binding"/>
    <property type="evidence" value="ECO:0007669"/>
    <property type="project" value="InterPro"/>
</dbReference>
<evidence type="ECO:0000256" key="6">
    <source>
        <dbReference type="ARBA" id="ARBA00022723"/>
    </source>
</evidence>
<dbReference type="InterPro" id="IPR001128">
    <property type="entry name" value="Cyt_P450"/>
</dbReference>
<dbReference type="PRINTS" id="PR00463">
    <property type="entry name" value="EP450I"/>
</dbReference>
<dbReference type="GO" id="GO:0005506">
    <property type="term" value="F:iron ion binding"/>
    <property type="evidence" value="ECO:0007669"/>
    <property type="project" value="InterPro"/>
</dbReference>
<evidence type="ECO:0000313" key="17">
    <source>
        <dbReference type="Proteomes" id="UP000826195"/>
    </source>
</evidence>
<evidence type="ECO:0000256" key="14">
    <source>
        <dbReference type="RuleBase" id="RU000461"/>
    </source>
</evidence>
<comment type="caution">
    <text evidence="16">The sequence shown here is derived from an EMBL/GenBank/DDBJ whole genome shotgun (WGS) entry which is preliminary data.</text>
</comment>
<dbReference type="SUPFAM" id="SSF48264">
    <property type="entry name" value="Cytochrome P450"/>
    <property type="match status" value="1"/>
</dbReference>
<keyword evidence="6 13" id="KW-0479">Metal-binding</keyword>
<evidence type="ECO:0008006" key="18">
    <source>
        <dbReference type="Google" id="ProtNLM"/>
    </source>
</evidence>
<evidence type="ECO:0000256" key="7">
    <source>
        <dbReference type="ARBA" id="ARBA00022824"/>
    </source>
</evidence>
<evidence type="ECO:0000256" key="15">
    <source>
        <dbReference type="SAM" id="Phobius"/>
    </source>
</evidence>
<dbReference type="GO" id="GO:0016705">
    <property type="term" value="F:oxidoreductase activity, acting on paired donors, with incorporation or reduction of molecular oxygen"/>
    <property type="evidence" value="ECO:0007669"/>
    <property type="project" value="InterPro"/>
</dbReference>
<dbReference type="InterPro" id="IPR050476">
    <property type="entry name" value="Insect_CytP450_Detox"/>
</dbReference>
<dbReference type="CDD" id="cd11056">
    <property type="entry name" value="CYP6-like"/>
    <property type="match status" value="1"/>
</dbReference>
<keyword evidence="12 15" id="KW-0472">Membrane</keyword>
<dbReference type="Gene3D" id="1.10.630.10">
    <property type="entry name" value="Cytochrome P450"/>
    <property type="match status" value="1"/>
</dbReference>